<dbReference type="PROSITE" id="PS01108">
    <property type="entry name" value="RIBOSOMAL_L24"/>
    <property type="match status" value="1"/>
</dbReference>
<dbReference type="PANTHER" id="PTHR12903">
    <property type="entry name" value="MITOCHONDRIAL RIBOSOMAL PROTEIN L24"/>
    <property type="match status" value="1"/>
</dbReference>
<evidence type="ECO:0000256" key="2">
    <source>
        <dbReference type="ARBA" id="ARBA00022980"/>
    </source>
</evidence>
<keyword evidence="2 5" id="KW-0689">Ribosomal protein</keyword>
<evidence type="ECO:0000256" key="1">
    <source>
        <dbReference type="ARBA" id="ARBA00010618"/>
    </source>
</evidence>
<protein>
    <recommendedName>
        <fullName evidence="4 5">Large ribosomal subunit protein uL24</fullName>
    </recommendedName>
</protein>
<comment type="similarity">
    <text evidence="1 5 6">Belongs to the universal ribosomal protein uL24 family.</text>
</comment>
<dbReference type="InterPro" id="IPR008991">
    <property type="entry name" value="Translation_prot_SH3-like_sf"/>
</dbReference>
<dbReference type="GO" id="GO:0003735">
    <property type="term" value="F:structural constituent of ribosome"/>
    <property type="evidence" value="ECO:0007669"/>
    <property type="project" value="InterPro"/>
</dbReference>
<evidence type="ECO:0000256" key="5">
    <source>
        <dbReference type="HAMAP-Rule" id="MF_01326"/>
    </source>
</evidence>
<dbReference type="SMART" id="SM00739">
    <property type="entry name" value="KOW"/>
    <property type="match status" value="1"/>
</dbReference>
<keyword evidence="5" id="KW-0699">rRNA-binding</keyword>
<dbReference type="HOGENOM" id="CLU_093315_2_2_9"/>
<dbReference type="CDD" id="cd06089">
    <property type="entry name" value="KOW_RPL26"/>
    <property type="match status" value="1"/>
</dbReference>
<feature type="domain" description="KOW" evidence="7">
    <location>
        <begin position="2"/>
        <end position="29"/>
    </location>
</feature>
<accession>A0A0F4KZB3</accession>
<dbReference type="EMBL" id="JXBZ01000002">
    <property type="protein sequence ID" value="KJY51299.1"/>
    <property type="molecule type" value="Genomic_DNA"/>
</dbReference>
<dbReference type="PATRIC" id="fig|1218508.4.peg.356"/>
<keyword evidence="3 5" id="KW-0687">Ribonucleoprotein</keyword>
<dbReference type="InterPro" id="IPR041988">
    <property type="entry name" value="Ribosomal_uL24_KOW"/>
</dbReference>
<dbReference type="Pfam" id="PF17136">
    <property type="entry name" value="ribosomal_L24"/>
    <property type="match status" value="1"/>
</dbReference>
<evidence type="ECO:0000259" key="7">
    <source>
        <dbReference type="SMART" id="SM00739"/>
    </source>
</evidence>
<dbReference type="HAMAP" id="MF_01326_B">
    <property type="entry name" value="Ribosomal_uL24_B"/>
    <property type="match status" value="1"/>
</dbReference>
<dbReference type="SUPFAM" id="SSF50104">
    <property type="entry name" value="Translation proteins SH3-like domain"/>
    <property type="match status" value="1"/>
</dbReference>
<evidence type="ECO:0000256" key="3">
    <source>
        <dbReference type="ARBA" id="ARBA00023274"/>
    </source>
</evidence>
<dbReference type="STRING" id="1218508.JG29_03480"/>
<dbReference type="GO" id="GO:1990904">
    <property type="term" value="C:ribonucleoprotein complex"/>
    <property type="evidence" value="ECO:0007669"/>
    <property type="project" value="UniProtKB-KW"/>
</dbReference>
<sequence length="90" mass="9581">MFVKTGDNVQVIAGKDKGKTGTVVQAFPKTNKVTVKGVNMIKKHQKPSQTEPNGGIKDVEAPLDASNVKVVSAAEEAATKKSTKTEDKEK</sequence>
<comment type="function">
    <text evidence="5">One of the proteins that surrounds the polypeptide exit tunnel on the outside of the subunit.</text>
</comment>
<evidence type="ECO:0000313" key="8">
    <source>
        <dbReference type="EMBL" id="KJY51299.1"/>
    </source>
</evidence>
<keyword evidence="5" id="KW-0694">RNA-binding</keyword>
<organism evidence="8 9">
    <name type="scientific">Bombilactobacillus mellis</name>
    <dbReference type="NCBI Taxonomy" id="1218508"/>
    <lineage>
        <taxon>Bacteria</taxon>
        <taxon>Bacillati</taxon>
        <taxon>Bacillota</taxon>
        <taxon>Bacilli</taxon>
        <taxon>Lactobacillales</taxon>
        <taxon>Lactobacillaceae</taxon>
        <taxon>Bombilactobacillus</taxon>
    </lineage>
</organism>
<gene>
    <name evidence="5 8" type="primary">rplX</name>
    <name evidence="8" type="ORF">JG29_03480</name>
</gene>
<dbReference type="InterPro" id="IPR005824">
    <property type="entry name" value="KOW"/>
</dbReference>
<comment type="function">
    <text evidence="5">One of two assembly initiator proteins, it binds directly to the 5'-end of the 23S rRNA, where it nucleates assembly of the 50S subunit.</text>
</comment>
<comment type="subunit">
    <text evidence="5">Part of the 50S ribosomal subunit.</text>
</comment>
<evidence type="ECO:0000256" key="4">
    <source>
        <dbReference type="ARBA" id="ARBA00035206"/>
    </source>
</evidence>
<dbReference type="RefSeq" id="WP_045922238.1">
    <property type="nucleotide sequence ID" value="NZ_JAAEDY010000002.1"/>
</dbReference>
<comment type="caution">
    <text evidence="8">The sequence shown here is derived from an EMBL/GenBank/DDBJ whole genome shotgun (WGS) entry which is preliminary data.</text>
</comment>
<dbReference type="NCBIfam" id="TIGR01079">
    <property type="entry name" value="rplX_bact"/>
    <property type="match status" value="1"/>
</dbReference>
<dbReference type="GO" id="GO:0005840">
    <property type="term" value="C:ribosome"/>
    <property type="evidence" value="ECO:0007669"/>
    <property type="project" value="UniProtKB-KW"/>
</dbReference>
<dbReference type="AlphaFoldDB" id="A0A0F4KZB3"/>
<dbReference type="InterPro" id="IPR014722">
    <property type="entry name" value="Rib_uL2_dom2"/>
</dbReference>
<name>A0A0F4KZB3_9LACO</name>
<dbReference type="InterPro" id="IPR057264">
    <property type="entry name" value="Ribosomal_uL24_C"/>
</dbReference>
<evidence type="ECO:0000313" key="9">
    <source>
        <dbReference type="Proteomes" id="UP000033695"/>
    </source>
</evidence>
<evidence type="ECO:0000256" key="6">
    <source>
        <dbReference type="RuleBase" id="RU003477"/>
    </source>
</evidence>
<reference evidence="8 9" key="1">
    <citation type="submission" date="2014-12" db="EMBL/GenBank/DDBJ databases">
        <title>Comparative genomics of the lactic acid bacteria isolated from the honey bee gut.</title>
        <authorList>
            <person name="Ellegaard K.M."/>
            <person name="Tamarit D."/>
            <person name="Javelind E."/>
            <person name="Olofsson T."/>
            <person name="Andersson S.G."/>
            <person name="Vasquez A."/>
        </authorList>
    </citation>
    <scope>NUCLEOTIDE SEQUENCE [LARGE SCALE GENOMIC DNA]</scope>
    <source>
        <strain evidence="8 9">Hon2</strain>
    </source>
</reference>
<dbReference type="GO" id="GO:0006412">
    <property type="term" value="P:translation"/>
    <property type="evidence" value="ECO:0007669"/>
    <property type="project" value="UniProtKB-UniRule"/>
</dbReference>
<dbReference type="InterPro" id="IPR003256">
    <property type="entry name" value="Ribosomal_uL24"/>
</dbReference>
<proteinExistence type="inferred from homology"/>
<keyword evidence="9" id="KW-1185">Reference proteome</keyword>
<dbReference type="Proteomes" id="UP000033695">
    <property type="component" value="Unassembled WGS sequence"/>
</dbReference>
<dbReference type="GO" id="GO:0019843">
    <property type="term" value="F:rRNA binding"/>
    <property type="evidence" value="ECO:0007669"/>
    <property type="project" value="UniProtKB-UniRule"/>
</dbReference>
<dbReference type="Pfam" id="PF00467">
    <property type="entry name" value="KOW"/>
    <property type="match status" value="1"/>
</dbReference>
<dbReference type="OrthoDB" id="9807419at2"/>
<dbReference type="Gene3D" id="2.30.30.30">
    <property type="match status" value="1"/>
</dbReference>
<dbReference type="InterPro" id="IPR005825">
    <property type="entry name" value="Ribosomal_uL24_CS"/>
</dbReference>